<organism evidence="2 3">
    <name type="scientific">Burkholderia singularis</name>
    <dbReference type="NCBI Taxonomy" id="1503053"/>
    <lineage>
        <taxon>Bacteria</taxon>
        <taxon>Pseudomonadati</taxon>
        <taxon>Pseudomonadota</taxon>
        <taxon>Betaproteobacteria</taxon>
        <taxon>Burkholderiales</taxon>
        <taxon>Burkholderiaceae</taxon>
        <taxon>Burkholderia</taxon>
        <taxon>pseudomallei group</taxon>
    </lineage>
</organism>
<dbReference type="AlphaFoldDB" id="A0A238HAV7"/>
<feature type="region of interest" description="Disordered" evidence="1">
    <location>
        <begin position="1"/>
        <end position="25"/>
    </location>
</feature>
<gene>
    <name evidence="2" type="ORF">BSIN_5165</name>
</gene>
<evidence type="ECO:0000256" key="1">
    <source>
        <dbReference type="SAM" id="MobiDB-lite"/>
    </source>
</evidence>
<dbReference type="EMBL" id="FXAN01000105">
    <property type="protein sequence ID" value="SMG02516.1"/>
    <property type="molecule type" value="Genomic_DNA"/>
</dbReference>
<proteinExistence type="predicted"/>
<dbReference type="Proteomes" id="UP000198460">
    <property type="component" value="Unassembled WGS sequence"/>
</dbReference>
<feature type="compositionally biased region" description="Basic and acidic residues" evidence="1">
    <location>
        <begin position="1"/>
        <end position="13"/>
    </location>
</feature>
<evidence type="ECO:0000313" key="3">
    <source>
        <dbReference type="Proteomes" id="UP000198460"/>
    </source>
</evidence>
<protein>
    <submittedName>
        <fullName evidence="2">Uncharacterized protein</fullName>
    </submittedName>
</protein>
<sequence>MAGHPEWQRRHDGSPNVHSYESARIDEAQNRVICRPVVGDAW</sequence>
<name>A0A238HAV7_9BURK</name>
<reference evidence="2 3" key="1">
    <citation type="submission" date="2017-04" db="EMBL/GenBank/DDBJ databases">
        <authorList>
            <person name="Afonso C.L."/>
            <person name="Miller P.J."/>
            <person name="Scott M.A."/>
            <person name="Spackman E."/>
            <person name="Goraichik I."/>
            <person name="Dimitrov K.M."/>
            <person name="Suarez D.L."/>
            <person name="Swayne D.E."/>
        </authorList>
    </citation>
    <scope>NUCLEOTIDE SEQUENCE [LARGE SCALE GENOMIC DNA]</scope>
    <source>
        <strain evidence="2">LMG 28154</strain>
    </source>
</reference>
<accession>A0A238HAV7</accession>
<evidence type="ECO:0000313" key="2">
    <source>
        <dbReference type="EMBL" id="SMG02516.1"/>
    </source>
</evidence>